<keyword evidence="1" id="KW-0472">Membrane</keyword>
<evidence type="ECO:0000313" key="2">
    <source>
        <dbReference type="EMBL" id="THJ36759.1"/>
    </source>
</evidence>
<comment type="caution">
    <text evidence="2">The sequence shown here is derived from an EMBL/GenBank/DDBJ whole genome shotgun (WGS) entry which is preliminary data.</text>
</comment>
<organism evidence="2 3">
    <name type="scientific">Candidatus Frankia alpina</name>
    <dbReference type="NCBI Taxonomy" id="2699483"/>
    <lineage>
        <taxon>Bacteria</taxon>
        <taxon>Bacillati</taxon>
        <taxon>Actinomycetota</taxon>
        <taxon>Actinomycetes</taxon>
        <taxon>Frankiales</taxon>
        <taxon>Frankiaceae</taxon>
        <taxon>Frankia</taxon>
    </lineage>
</organism>
<gene>
    <name evidence="2" type="ORF">E7Y31_21895</name>
</gene>
<keyword evidence="3" id="KW-1185">Reference proteome</keyword>
<protein>
    <submittedName>
        <fullName evidence="2">Uncharacterized protein</fullName>
    </submittedName>
</protein>
<dbReference type="AlphaFoldDB" id="A0A4S5BW04"/>
<keyword evidence="1" id="KW-1133">Transmembrane helix</keyword>
<dbReference type="Proteomes" id="UP000305282">
    <property type="component" value="Unassembled WGS sequence"/>
</dbReference>
<keyword evidence="1" id="KW-0812">Transmembrane</keyword>
<name>A0A4S5BW04_9ACTN</name>
<feature type="transmembrane region" description="Helical" evidence="1">
    <location>
        <begin position="42"/>
        <end position="60"/>
    </location>
</feature>
<reference evidence="2 3" key="1">
    <citation type="submission" date="2019-04" db="EMBL/GenBank/DDBJ databases">
        <title>Draft genome sequences for three unisolated Alnus-infective Frankia Sp+ strains, AgTrS, AiOr and AvVan, the first sequenced Frankia strains able to sporulate in-planta.</title>
        <authorList>
            <person name="Bethencourt L."/>
            <person name="Vautrin F."/>
            <person name="Taib N."/>
            <person name="Dubost A."/>
            <person name="Castro-Garcia L."/>
            <person name="Imbaud O."/>
            <person name="Abrouk D."/>
            <person name="Fournier P."/>
            <person name="Briolay J."/>
            <person name="Nguyen A."/>
            <person name="Normand P."/>
            <person name="Fernandez M.P."/>
            <person name="Brochier-Armanet C."/>
            <person name="Herrera-Belaroussi A."/>
        </authorList>
    </citation>
    <scope>NUCLEOTIDE SEQUENCE [LARGE SCALE GENOMIC DNA]</scope>
    <source>
        <strain evidence="2 3">AvVan</strain>
    </source>
</reference>
<dbReference type="EMBL" id="SSXH01000902">
    <property type="protein sequence ID" value="THJ36759.1"/>
    <property type="molecule type" value="Genomic_DNA"/>
</dbReference>
<evidence type="ECO:0000313" key="3">
    <source>
        <dbReference type="Proteomes" id="UP000305282"/>
    </source>
</evidence>
<sequence>MGRMPHDVMSHELNLLWQSIFTWVSWAIALAIYLWRKERTPFYLCAVLAAGVAAFAEPLYDVGFDPWFFDADSGGAPGAMWSHFSAFGVVQPNRSH</sequence>
<feature type="transmembrane region" description="Helical" evidence="1">
    <location>
        <begin position="15"/>
        <end position="35"/>
    </location>
</feature>
<evidence type="ECO:0000256" key="1">
    <source>
        <dbReference type="SAM" id="Phobius"/>
    </source>
</evidence>
<proteinExistence type="predicted"/>
<accession>A0A4S5BW04</accession>
<feature type="non-terminal residue" evidence="2">
    <location>
        <position position="96"/>
    </location>
</feature>